<reference evidence="6 7" key="1">
    <citation type="submission" date="2020-04" db="EMBL/GenBank/DDBJ databases">
        <authorList>
            <person name="Hitch T.C.A."/>
            <person name="Wylensek D."/>
            <person name="Clavel T."/>
        </authorList>
    </citation>
    <scope>NUCLEOTIDE SEQUENCE [LARGE SCALE GENOMIC DNA]</scope>
    <source>
        <strain evidence="6 7">PG-251-APC-1</strain>
    </source>
</reference>
<dbReference type="GO" id="GO:0022625">
    <property type="term" value="C:cytosolic large ribosomal subunit"/>
    <property type="evidence" value="ECO:0007669"/>
    <property type="project" value="TreeGrafter"/>
</dbReference>
<evidence type="ECO:0000256" key="2">
    <source>
        <dbReference type="ARBA" id="ARBA00022980"/>
    </source>
</evidence>
<evidence type="ECO:0000256" key="5">
    <source>
        <dbReference type="HAMAP-Rule" id="MF_00539"/>
    </source>
</evidence>
<protein>
    <recommendedName>
        <fullName evidence="4 5">Large ribosomal subunit protein bL27</fullName>
    </recommendedName>
</protein>
<dbReference type="PANTHER" id="PTHR15893:SF0">
    <property type="entry name" value="LARGE RIBOSOMAL SUBUNIT PROTEIN BL27M"/>
    <property type="match status" value="1"/>
</dbReference>
<keyword evidence="3 5" id="KW-0687">Ribonucleoprotein</keyword>
<dbReference type="PRINTS" id="PR00063">
    <property type="entry name" value="RIBOSOMALL27"/>
</dbReference>
<proteinExistence type="inferred from homology"/>
<organism evidence="6 7">
    <name type="scientific">Desulfovibrio piger</name>
    <dbReference type="NCBI Taxonomy" id="901"/>
    <lineage>
        <taxon>Bacteria</taxon>
        <taxon>Pseudomonadati</taxon>
        <taxon>Thermodesulfobacteriota</taxon>
        <taxon>Desulfovibrionia</taxon>
        <taxon>Desulfovibrionales</taxon>
        <taxon>Desulfovibrionaceae</taxon>
        <taxon>Desulfovibrio</taxon>
    </lineage>
</organism>
<dbReference type="GO" id="GO:0003735">
    <property type="term" value="F:structural constituent of ribosome"/>
    <property type="evidence" value="ECO:0007669"/>
    <property type="project" value="InterPro"/>
</dbReference>
<dbReference type="Gene3D" id="2.40.50.100">
    <property type="match status" value="1"/>
</dbReference>
<dbReference type="PANTHER" id="PTHR15893">
    <property type="entry name" value="RIBOSOMAL PROTEIN L27"/>
    <property type="match status" value="1"/>
</dbReference>
<dbReference type="FunFam" id="2.40.50.100:FF:000060">
    <property type="entry name" value="Apicoplast ribosomal protein L27"/>
    <property type="match status" value="1"/>
</dbReference>
<dbReference type="AlphaFoldDB" id="A0A848CDC6"/>
<dbReference type="NCBIfam" id="TIGR00062">
    <property type="entry name" value="L27"/>
    <property type="match status" value="1"/>
</dbReference>
<dbReference type="InterPro" id="IPR001684">
    <property type="entry name" value="Ribosomal_bL27"/>
</dbReference>
<evidence type="ECO:0000256" key="3">
    <source>
        <dbReference type="ARBA" id="ARBA00023274"/>
    </source>
</evidence>
<dbReference type="HAMAP" id="MF_00539">
    <property type="entry name" value="Ribosomal_bL27"/>
    <property type="match status" value="1"/>
</dbReference>
<comment type="caution">
    <text evidence="6">The sequence shown here is derived from an EMBL/GenBank/DDBJ whole genome shotgun (WGS) entry which is preliminary data.</text>
</comment>
<comment type="similarity">
    <text evidence="1 5">Belongs to the bacterial ribosomal protein bL27 family.</text>
</comment>
<sequence>MAHKKAGGSSRNGRDSAGQRRGVKRFGGQNVLAGNIIVRQLGTKIYPGTNVGMGRDYTLFAKVDGVVRFEKYIRKRRVLTRVHVEAPVAE</sequence>
<dbReference type="GeneID" id="83732330"/>
<accession>A0A848CDC6</accession>
<dbReference type="EMBL" id="JABAFY010000004">
    <property type="protein sequence ID" value="NME51336.1"/>
    <property type="molecule type" value="Genomic_DNA"/>
</dbReference>
<evidence type="ECO:0000256" key="4">
    <source>
        <dbReference type="ARBA" id="ARBA00035175"/>
    </source>
</evidence>
<dbReference type="RefSeq" id="WP_040369732.1">
    <property type="nucleotide sequence ID" value="NZ_CABKOD010000039.1"/>
</dbReference>
<dbReference type="SUPFAM" id="SSF110324">
    <property type="entry name" value="Ribosomal L27 protein-like"/>
    <property type="match status" value="1"/>
</dbReference>
<dbReference type="OrthoDB" id="9803474at2"/>
<dbReference type="Pfam" id="PF01016">
    <property type="entry name" value="Ribosomal_L27"/>
    <property type="match status" value="1"/>
</dbReference>
<keyword evidence="2 5" id="KW-0689">Ribosomal protein</keyword>
<dbReference type="GO" id="GO:0006412">
    <property type="term" value="P:translation"/>
    <property type="evidence" value="ECO:0007669"/>
    <property type="project" value="UniProtKB-UniRule"/>
</dbReference>
<dbReference type="Proteomes" id="UP000522333">
    <property type="component" value="Unassembled WGS sequence"/>
</dbReference>
<evidence type="ECO:0000313" key="7">
    <source>
        <dbReference type="Proteomes" id="UP000522333"/>
    </source>
</evidence>
<evidence type="ECO:0000256" key="1">
    <source>
        <dbReference type="ARBA" id="ARBA00010797"/>
    </source>
</evidence>
<name>A0A848CDC6_9BACT</name>
<gene>
    <name evidence="5 6" type="primary">rpmA</name>
    <name evidence="6" type="ORF">HF854_02060</name>
</gene>
<evidence type="ECO:0000313" key="6">
    <source>
        <dbReference type="EMBL" id="NME51336.1"/>
    </source>
</evidence>